<comment type="similarity">
    <text evidence="1">Belongs to the short-chain dehydrogenases/reductases (SDR) family.</text>
</comment>
<sequence>MSLTGKKILVVGGSSGMGLATALMAQKAGAEVVLSSRSEARLAAARARFPAPVETLAADAADEDQVRALFARAGPLDHVVVTAAVVNRKPLAEITLKEAHQAFETKFWSQFNVARLGAPFIRPGGSITLFSGISSQRGFASLVVASAINGAVDALCRSLAMALAPVRVNAVSPGFVDTDGHRDAAREKVLAEVAAKLPLHRVGAPDDLARAVLFLMESPYATGSVVVVDGGHLAG</sequence>
<dbReference type="PRINTS" id="PR00081">
    <property type="entry name" value="GDHRDH"/>
</dbReference>
<keyword evidence="2" id="KW-0560">Oxidoreductase</keyword>
<proteinExistence type="inferred from homology"/>
<dbReference type="EMBL" id="RCTF01000017">
    <property type="protein sequence ID" value="RLP74910.1"/>
    <property type="molecule type" value="Genomic_DNA"/>
</dbReference>
<name>A0A3L7A4X1_9HYPH</name>
<dbReference type="Gene3D" id="3.40.50.720">
    <property type="entry name" value="NAD(P)-binding Rossmann-like Domain"/>
    <property type="match status" value="1"/>
</dbReference>
<comment type="caution">
    <text evidence="4">The sequence shown here is derived from an EMBL/GenBank/DDBJ whole genome shotgun (WGS) entry which is preliminary data.</text>
</comment>
<evidence type="ECO:0000313" key="5">
    <source>
        <dbReference type="Proteomes" id="UP000269692"/>
    </source>
</evidence>
<dbReference type="InterPro" id="IPR002347">
    <property type="entry name" value="SDR_fam"/>
</dbReference>
<dbReference type="RefSeq" id="WP_121624745.1">
    <property type="nucleotide sequence ID" value="NZ_JACIIW010000005.1"/>
</dbReference>
<organism evidence="4 5">
    <name type="scientific">Xanthobacter tagetidis</name>
    <dbReference type="NCBI Taxonomy" id="60216"/>
    <lineage>
        <taxon>Bacteria</taxon>
        <taxon>Pseudomonadati</taxon>
        <taxon>Pseudomonadota</taxon>
        <taxon>Alphaproteobacteria</taxon>
        <taxon>Hyphomicrobiales</taxon>
        <taxon>Xanthobacteraceae</taxon>
        <taxon>Xanthobacter</taxon>
    </lineage>
</organism>
<dbReference type="OrthoDB" id="9806974at2"/>
<dbReference type="InterPro" id="IPR036291">
    <property type="entry name" value="NAD(P)-bd_dom_sf"/>
</dbReference>
<feature type="domain" description="Ketoreductase" evidence="3">
    <location>
        <begin position="6"/>
        <end position="179"/>
    </location>
</feature>
<dbReference type="PANTHER" id="PTHR43477:SF1">
    <property type="entry name" value="DIHYDROANTICAPSIN 7-DEHYDROGENASE"/>
    <property type="match status" value="1"/>
</dbReference>
<gene>
    <name evidence="4" type="ORF">D9R14_18075</name>
</gene>
<dbReference type="PANTHER" id="PTHR43477">
    <property type="entry name" value="DIHYDROANTICAPSIN 7-DEHYDROGENASE"/>
    <property type="match status" value="1"/>
</dbReference>
<dbReference type="SMART" id="SM00822">
    <property type="entry name" value="PKS_KR"/>
    <property type="match status" value="1"/>
</dbReference>
<evidence type="ECO:0000256" key="2">
    <source>
        <dbReference type="ARBA" id="ARBA00023002"/>
    </source>
</evidence>
<dbReference type="SUPFAM" id="SSF51735">
    <property type="entry name" value="NAD(P)-binding Rossmann-fold domains"/>
    <property type="match status" value="1"/>
</dbReference>
<evidence type="ECO:0000259" key="3">
    <source>
        <dbReference type="SMART" id="SM00822"/>
    </source>
</evidence>
<reference evidence="4 5" key="1">
    <citation type="submission" date="2018-10" db="EMBL/GenBank/DDBJ databases">
        <title>Xanthobacter tagetidis genome sequencing and assembly.</title>
        <authorList>
            <person name="Maclea K.S."/>
            <person name="Goen A.E."/>
            <person name="Fatima S.A."/>
        </authorList>
    </citation>
    <scope>NUCLEOTIDE SEQUENCE [LARGE SCALE GENOMIC DNA]</scope>
    <source>
        <strain evidence="4 5">ATCC 700314</strain>
    </source>
</reference>
<dbReference type="GO" id="GO:0016491">
    <property type="term" value="F:oxidoreductase activity"/>
    <property type="evidence" value="ECO:0007669"/>
    <property type="project" value="UniProtKB-KW"/>
</dbReference>
<evidence type="ECO:0000313" key="4">
    <source>
        <dbReference type="EMBL" id="RLP74910.1"/>
    </source>
</evidence>
<accession>A0A3L7A4X1</accession>
<dbReference type="AlphaFoldDB" id="A0A3L7A4X1"/>
<evidence type="ECO:0000256" key="1">
    <source>
        <dbReference type="ARBA" id="ARBA00006484"/>
    </source>
</evidence>
<keyword evidence="5" id="KW-1185">Reference proteome</keyword>
<dbReference type="NCBIfam" id="NF005449">
    <property type="entry name" value="PRK07041.1"/>
    <property type="match status" value="1"/>
</dbReference>
<dbReference type="Pfam" id="PF13561">
    <property type="entry name" value="adh_short_C2"/>
    <property type="match status" value="1"/>
</dbReference>
<dbReference type="InterPro" id="IPR051122">
    <property type="entry name" value="SDR_DHRS6-like"/>
</dbReference>
<dbReference type="InterPro" id="IPR057326">
    <property type="entry name" value="KR_dom"/>
</dbReference>
<protein>
    <submittedName>
        <fullName evidence="4">SDR family oxidoreductase</fullName>
    </submittedName>
</protein>
<dbReference type="Proteomes" id="UP000269692">
    <property type="component" value="Unassembled WGS sequence"/>
</dbReference>